<sequence>MNENINFDHKSHYDSILKTKDEMGKVIAAEFLNYLSDLTLKYSDSINDRIKNLEGASK</sequence>
<name>A0A6N8FHL6_9BACI</name>
<reference evidence="1 2" key="1">
    <citation type="submission" date="2019-11" db="EMBL/GenBank/DDBJ databases">
        <authorList>
            <person name="Li X."/>
        </authorList>
    </citation>
    <scope>NUCLEOTIDE SEQUENCE [LARGE SCALE GENOMIC DNA]</scope>
    <source>
        <strain evidence="1 2">L9</strain>
    </source>
</reference>
<evidence type="ECO:0000313" key="2">
    <source>
        <dbReference type="Proteomes" id="UP000469125"/>
    </source>
</evidence>
<accession>A0A6N8FHL6</accession>
<keyword evidence="2" id="KW-1185">Reference proteome</keyword>
<proteinExistence type="predicted"/>
<gene>
    <name evidence="1" type="ORF">GMD78_07240</name>
</gene>
<organism evidence="1 2">
    <name type="scientific">Ornithinibacillus caprae</name>
    <dbReference type="NCBI Taxonomy" id="2678566"/>
    <lineage>
        <taxon>Bacteria</taxon>
        <taxon>Bacillati</taxon>
        <taxon>Bacillota</taxon>
        <taxon>Bacilli</taxon>
        <taxon>Bacillales</taxon>
        <taxon>Bacillaceae</taxon>
        <taxon>Ornithinibacillus</taxon>
    </lineage>
</organism>
<dbReference type="EMBL" id="WOCA01000004">
    <property type="protein sequence ID" value="MUK88186.1"/>
    <property type="molecule type" value="Genomic_DNA"/>
</dbReference>
<comment type="caution">
    <text evidence="1">The sequence shown here is derived from an EMBL/GenBank/DDBJ whole genome shotgun (WGS) entry which is preliminary data.</text>
</comment>
<dbReference type="AlphaFoldDB" id="A0A6N8FHL6"/>
<dbReference type="Proteomes" id="UP000469125">
    <property type="component" value="Unassembled WGS sequence"/>
</dbReference>
<dbReference type="RefSeq" id="WP_155668170.1">
    <property type="nucleotide sequence ID" value="NZ_WOCA01000004.1"/>
</dbReference>
<evidence type="ECO:0000313" key="1">
    <source>
        <dbReference type="EMBL" id="MUK88186.1"/>
    </source>
</evidence>
<protein>
    <submittedName>
        <fullName evidence="1">Uncharacterized protein</fullName>
    </submittedName>
</protein>